<dbReference type="HOGENOM" id="CLU_1038329_0_0_1"/>
<reference evidence="1" key="1">
    <citation type="submission" date="2012-08" db="EMBL/GenBank/DDBJ databases">
        <title>Genome analysis of Colletotrichum orbiculare and Colletotrichum fructicola.</title>
        <authorList>
            <person name="Gan P.H.P."/>
            <person name="Ikeda K."/>
            <person name="Irieda H."/>
            <person name="Narusaka M."/>
            <person name="O'Connell R.J."/>
            <person name="Narusaka Y."/>
            <person name="Takano Y."/>
            <person name="Kubo Y."/>
            <person name="Shirasu K."/>
        </authorList>
    </citation>
    <scope>NUCLEOTIDE SEQUENCE</scope>
    <source>
        <strain evidence="1">Nara gc5</strain>
    </source>
</reference>
<dbReference type="Proteomes" id="UP000011096">
    <property type="component" value="Unassembled WGS sequence"/>
</dbReference>
<dbReference type="OrthoDB" id="2100128at2759"/>
<evidence type="ECO:0000313" key="1">
    <source>
        <dbReference type="EMBL" id="ELA23549.1"/>
    </source>
</evidence>
<name>L2FAZ0_COLFN</name>
<reference evidence="2 3" key="2">
    <citation type="submission" date="2012-08" db="EMBL/GenBank/DDBJ databases">
        <authorList>
            <person name="Gan P.H.P."/>
            <person name="Ikeda K."/>
            <person name="Irieda H."/>
            <person name="Narusaka M."/>
            <person name="O'Connell R.J."/>
            <person name="Narusaka Y."/>
            <person name="Takano Y."/>
            <person name="Kubo Y."/>
            <person name="Shirasu K."/>
        </authorList>
    </citation>
    <scope>NUCLEOTIDE SEQUENCE [LARGE SCALE GENOMIC DNA]</scope>
    <source>
        <strain evidence="2 3">Nara gc5</strain>
    </source>
</reference>
<dbReference type="AlphaFoldDB" id="L2FAZ0"/>
<sequence length="268" mass="30417">MESNTNSVTKGDDNKPISFGTAAMDLSWLFSSDEENLLITIKCGQKGEEKTFTVLKPILIKHSKFFDKCLRNPCKESKSLTVKLPEVPSGMMMLYVTVANRQALMNCTSEATLVKRKDFANPNAIEEHAKFYQLCDFLQNEQLAESTQKMLVDFLKSQRKIQNESNCPTVFRAYGKTFGLLDPGHVVQAKIRRVLVKSFCSLVNASKFFKYCDILKDYPDFHFEVAKQNALNAMWNDPAQKSIADNIKTQRMLIDDESETEAEPEPEG</sequence>
<protein>
    <recommendedName>
        <fullName evidence="4">BTB domain-containing protein</fullName>
    </recommendedName>
</protein>
<dbReference type="InParanoid" id="L2FAZ0"/>
<dbReference type="InterPro" id="IPR011333">
    <property type="entry name" value="SKP1/BTB/POZ_sf"/>
</dbReference>
<dbReference type="EMBL" id="KB021377">
    <property type="protein sequence ID" value="ELA23549.1"/>
    <property type="molecule type" value="Genomic_DNA"/>
</dbReference>
<evidence type="ECO:0008006" key="4">
    <source>
        <dbReference type="Google" id="ProtNLM"/>
    </source>
</evidence>
<evidence type="ECO:0000313" key="3">
    <source>
        <dbReference type="Proteomes" id="UP000011096"/>
    </source>
</evidence>
<dbReference type="EMBL" id="ANPB02000008">
    <property type="protein sequence ID" value="KAF4477584.1"/>
    <property type="molecule type" value="Genomic_DNA"/>
</dbReference>
<proteinExistence type="predicted"/>
<dbReference type="SUPFAM" id="SSF54695">
    <property type="entry name" value="POZ domain"/>
    <property type="match status" value="1"/>
</dbReference>
<organism evidence="1">
    <name type="scientific">Colletotrichum fructicola (strain Nara gc5)</name>
    <name type="common">Anthracnose fungus</name>
    <name type="synonym">Colletotrichum gloeosporioides (strain Nara gc5)</name>
    <dbReference type="NCBI Taxonomy" id="1213859"/>
    <lineage>
        <taxon>Eukaryota</taxon>
        <taxon>Fungi</taxon>
        <taxon>Dikarya</taxon>
        <taxon>Ascomycota</taxon>
        <taxon>Pezizomycotina</taxon>
        <taxon>Sordariomycetes</taxon>
        <taxon>Hypocreomycetidae</taxon>
        <taxon>Glomerellales</taxon>
        <taxon>Glomerellaceae</taxon>
        <taxon>Colletotrichum</taxon>
        <taxon>Colletotrichum gloeosporioides species complex</taxon>
    </lineage>
</organism>
<keyword evidence="3" id="KW-1185">Reference proteome</keyword>
<gene>
    <name evidence="1" type="ORF">CGGC5_14729</name>
    <name evidence="2" type="ORF">CGGC5_v013349</name>
</gene>
<dbReference type="Gene3D" id="3.30.710.10">
    <property type="entry name" value="Potassium Channel Kv1.1, Chain A"/>
    <property type="match status" value="1"/>
</dbReference>
<accession>L2FAZ0</accession>
<reference evidence="2 3" key="3">
    <citation type="submission" date="2020-04" db="EMBL/GenBank/DDBJ databases">
        <title>Genome sequencing and assembly of multiple isolates from the Colletotrichum gloeosporioides species complex.</title>
        <authorList>
            <person name="Gan P."/>
            <person name="Shirasu K."/>
        </authorList>
    </citation>
    <scope>NUCLEOTIDE SEQUENCE [LARGE SCALE GENOMIC DNA]</scope>
    <source>
        <strain evidence="2 3">Nara gc5</strain>
    </source>
</reference>
<evidence type="ECO:0000313" key="2">
    <source>
        <dbReference type="EMBL" id="KAF4477584.1"/>
    </source>
</evidence>